<proteinExistence type="predicted"/>
<sequence>MPFNTPEFSTSAMSGPPNLYQSLSGVSNPVSDLTTLSDPSASRLSSAGLSKGAYLPDADEVDPSNIDYEQSDDTSMWGGEARGLDGDSSAPDSDIAEMKTSQIAAFSGSSSRDWRLKVTCREISNFSGLLGPLGRTGGVIFPHTPTVTVGYQANYATQRYTHSNYPMYTYENSEVQPIQISGEFTAQNGSEAAYVLACIYFFRATTKMFFGSSRNAGAPPPIVRLTGYGDQYFPSGGVPCVVTSFNHVMPPDVDYISSGQTRIPTISTITVNLQPLYSKSTLTRFDLSKFATGGQLGEGLI</sequence>
<dbReference type="EMBL" id="LR797503">
    <property type="protein sequence ID" value="CAB4221191.1"/>
    <property type="molecule type" value="Genomic_DNA"/>
</dbReference>
<feature type="compositionally biased region" description="Polar residues" evidence="1">
    <location>
        <begin position="1"/>
        <end position="48"/>
    </location>
</feature>
<evidence type="ECO:0000313" key="2">
    <source>
        <dbReference type="EMBL" id="CAB4221191.1"/>
    </source>
</evidence>
<reference evidence="2" key="1">
    <citation type="submission" date="2020-05" db="EMBL/GenBank/DDBJ databases">
        <authorList>
            <person name="Chiriac C."/>
            <person name="Salcher M."/>
            <person name="Ghai R."/>
            <person name="Kavagutti S V."/>
        </authorList>
    </citation>
    <scope>NUCLEOTIDE SEQUENCE</scope>
</reference>
<feature type="region of interest" description="Disordered" evidence="1">
    <location>
        <begin position="1"/>
        <end position="94"/>
    </location>
</feature>
<evidence type="ECO:0000256" key="1">
    <source>
        <dbReference type="SAM" id="MobiDB-lite"/>
    </source>
</evidence>
<accession>A0A6J5T2I3</accession>
<gene>
    <name evidence="2" type="ORF">UFOVP1636_182</name>
</gene>
<name>A0A6J5T2I3_9CAUD</name>
<protein>
    <submittedName>
        <fullName evidence="2">Uncharacterized protein</fullName>
    </submittedName>
</protein>
<organism evidence="2">
    <name type="scientific">uncultured Caudovirales phage</name>
    <dbReference type="NCBI Taxonomy" id="2100421"/>
    <lineage>
        <taxon>Viruses</taxon>
        <taxon>Duplodnaviria</taxon>
        <taxon>Heunggongvirae</taxon>
        <taxon>Uroviricota</taxon>
        <taxon>Caudoviricetes</taxon>
        <taxon>Peduoviridae</taxon>
        <taxon>Maltschvirus</taxon>
        <taxon>Maltschvirus maltsch</taxon>
    </lineage>
</organism>